<dbReference type="KEGG" id="sof:NCTC11214_00781"/>
<gene>
    <name evidence="5" type="ORF">NCTC11214_00781</name>
</gene>
<evidence type="ECO:0000259" key="4">
    <source>
        <dbReference type="Pfam" id="PF00501"/>
    </source>
</evidence>
<dbReference type="EMBL" id="LR134117">
    <property type="protein sequence ID" value="VDZ52615.1"/>
    <property type="molecule type" value="Genomic_DNA"/>
</dbReference>
<dbReference type="Gene3D" id="3.40.50.12780">
    <property type="entry name" value="N-terminal domain of ligase-like"/>
    <property type="match status" value="1"/>
</dbReference>
<keyword evidence="3" id="KW-0812">Transmembrane</keyword>
<keyword evidence="2" id="KW-0067">ATP-binding</keyword>
<dbReference type="GO" id="GO:0016020">
    <property type="term" value="C:membrane"/>
    <property type="evidence" value="ECO:0007669"/>
    <property type="project" value="TreeGrafter"/>
</dbReference>
<proteinExistence type="predicted"/>
<dbReference type="Pfam" id="PF00501">
    <property type="entry name" value="AMP-binding"/>
    <property type="match status" value="1"/>
</dbReference>
<dbReference type="InterPro" id="IPR000873">
    <property type="entry name" value="AMP-dep_synth/lig_dom"/>
</dbReference>
<protein>
    <submittedName>
        <fullName evidence="5">Long-chain-fatty-acid--CoA ligase FadD15</fullName>
        <ecNumber evidence="5">6.2.1.3</ecNumber>
    </submittedName>
</protein>
<sequence length="98" mass="10532">MNVEVQERVAIFANNSMAWSLADLAILHLRAISVPLYATHTPAQAAFIVNDADVRILFVGEQAQMDAALALRGVCPRLAHIVVLTMPSICVVAILPAI</sequence>
<feature type="domain" description="AMP-dependent synthetase/ligase" evidence="4">
    <location>
        <begin position="2"/>
        <end position="84"/>
    </location>
</feature>
<dbReference type="Proteomes" id="UP000281391">
    <property type="component" value="Chromosome"/>
</dbReference>
<feature type="transmembrane region" description="Helical" evidence="3">
    <location>
        <begin position="78"/>
        <end position="97"/>
    </location>
</feature>
<keyword evidence="3" id="KW-1133">Transmembrane helix</keyword>
<evidence type="ECO:0000313" key="6">
    <source>
        <dbReference type="Proteomes" id="UP000281391"/>
    </source>
</evidence>
<dbReference type="AlphaFoldDB" id="A0A3S4DD25"/>
<organism evidence="5 6">
    <name type="scientific">Serratia odorifera</name>
    <dbReference type="NCBI Taxonomy" id="618"/>
    <lineage>
        <taxon>Bacteria</taxon>
        <taxon>Pseudomonadati</taxon>
        <taxon>Pseudomonadota</taxon>
        <taxon>Gammaproteobacteria</taxon>
        <taxon>Enterobacterales</taxon>
        <taxon>Yersiniaceae</taxon>
        <taxon>Serratia</taxon>
    </lineage>
</organism>
<evidence type="ECO:0000256" key="2">
    <source>
        <dbReference type="ARBA" id="ARBA00022840"/>
    </source>
</evidence>
<accession>A0A3S4DD25</accession>
<dbReference type="SUPFAM" id="SSF56801">
    <property type="entry name" value="Acetyl-CoA synthetase-like"/>
    <property type="match status" value="1"/>
</dbReference>
<keyword evidence="1" id="KW-0547">Nucleotide-binding</keyword>
<dbReference type="GO" id="GO:0005524">
    <property type="term" value="F:ATP binding"/>
    <property type="evidence" value="ECO:0007669"/>
    <property type="project" value="UniProtKB-KW"/>
</dbReference>
<evidence type="ECO:0000256" key="1">
    <source>
        <dbReference type="ARBA" id="ARBA00022741"/>
    </source>
</evidence>
<keyword evidence="3" id="KW-0472">Membrane</keyword>
<dbReference type="GO" id="GO:0004467">
    <property type="term" value="F:long-chain fatty acid-CoA ligase activity"/>
    <property type="evidence" value="ECO:0007669"/>
    <property type="project" value="UniProtKB-EC"/>
</dbReference>
<keyword evidence="5" id="KW-0436">Ligase</keyword>
<dbReference type="InterPro" id="IPR042099">
    <property type="entry name" value="ANL_N_sf"/>
</dbReference>
<name>A0A3S4DD25_SEROD</name>
<evidence type="ECO:0000256" key="3">
    <source>
        <dbReference type="SAM" id="Phobius"/>
    </source>
</evidence>
<dbReference type="PANTHER" id="PTHR43272">
    <property type="entry name" value="LONG-CHAIN-FATTY-ACID--COA LIGASE"/>
    <property type="match status" value="1"/>
</dbReference>
<evidence type="ECO:0000313" key="5">
    <source>
        <dbReference type="EMBL" id="VDZ52615.1"/>
    </source>
</evidence>
<dbReference type="EC" id="6.2.1.3" evidence="5"/>
<dbReference type="PANTHER" id="PTHR43272:SF33">
    <property type="entry name" value="AMP-BINDING DOMAIN-CONTAINING PROTEIN-RELATED"/>
    <property type="match status" value="1"/>
</dbReference>
<reference evidence="5 6" key="1">
    <citation type="submission" date="2018-12" db="EMBL/GenBank/DDBJ databases">
        <authorList>
            <consortium name="Pathogen Informatics"/>
        </authorList>
    </citation>
    <scope>NUCLEOTIDE SEQUENCE [LARGE SCALE GENOMIC DNA]</scope>
    <source>
        <strain evidence="5 6">NCTC11214</strain>
    </source>
</reference>